<name>A0A495QI97_9ACTN</name>
<gene>
    <name evidence="1" type="ORF">BZB76_4673</name>
</gene>
<accession>A0A495QI97</accession>
<protein>
    <recommendedName>
        <fullName evidence="3">Phosphotransacetylase</fullName>
    </recommendedName>
</protein>
<organism evidence="1 2">
    <name type="scientific">Actinomadura pelletieri DSM 43383</name>
    <dbReference type="NCBI Taxonomy" id="1120940"/>
    <lineage>
        <taxon>Bacteria</taxon>
        <taxon>Bacillati</taxon>
        <taxon>Actinomycetota</taxon>
        <taxon>Actinomycetes</taxon>
        <taxon>Streptosporangiales</taxon>
        <taxon>Thermomonosporaceae</taxon>
        <taxon>Actinomadura</taxon>
    </lineage>
</organism>
<dbReference type="InterPro" id="IPR046646">
    <property type="entry name" value="DUF6758"/>
</dbReference>
<sequence length="216" mass="22775">MRAEPSCPRCAGPLHTPSLWSSDWTCDVHGAVLPRQPSKRPGPEGLAAVLRDTKVPVWTPWPLPLGWLVTGFTTVGDERSGGRASAVALSGPGLVSGPADLLLIAEEPGIGLGAHYAGLDGPDPGPEVFDSSPPHVKLDLSGPAATCGRSVPMWAVGAEPDRAVHVGEAMGEWLWAVLWPADAGVLMLENQRLLDLREPGMEIDLPYGAHSPRLDD</sequence>
<dbReference type="Proteomes" id="UP000274601">
    <property type="component" value="Unassembled WGS sequence"/>
</dbReference>
<dbReference type="OrthoDB" id="5179979at2"/>
<evidence type="ECO:0008006" key="3">
    <source>
        <dbReference type="Google" id="ProtNLM"/>
    </source>
</evidence>
<proteinExistence type="predicted"/>
<dbReference type="RefSeq" id="WP_121436483.1">
    <property type="nucleotide sequence ID" value="NZ_RBWU01000005.1"/>
</dbReference>
<keyword evidence="2" id="KW-1185">Reference proteome</keyword>
<reference evidence="1 2" key="1">
    <citation type="submission" date="2018-10" db="EMBL/GenBank/DDBJ databases">
        <title>Genomic Encyclopedia of Archaeal and Bacterial Type Strains, Phase II (KMG-II): from individual species to whole genera.</title>
        <authorList>
            <person name="Goeker M."/>
        </authorList>
    </citation>
    <scope>NUCLEOTIDE SEQUENCE [LARGE SCALE GENOMIC DNA]</scope>
    <source>
        <strain evidence="1 2">DSM 43383</strain>
    </source>
</reference>
<dbReference type="AlphaFoldDB" id="A0A495QI97"/>
<comment type="caution">
    <text evidence="1">The sequence shown here is derived from an EMBL/GenBank/DDBJ whole genome shotgun (WGS) entry which is preliminary data.</text>
</comment>
<evidence type="ECO:0000313" key="2">
    <source>
        <dbReference type="Proteomes" id="UP000274601"/>
    </source>
</evidence>
<dbReference type="EMBL" id="RBWU01000005">
    <property type="protein sequence ID" value="RKS71863.1"/>
    <property type="molecule type" value="Genomic_DNA"/>
</dbReference>
<evidence type="ECO:0000313" key="1">
    <source>
        <dbReference type="EMBL" id="RKS71863.1"/>
    </source>
</evidence>
<dbReference type="Pfam" id="PF20544">
    <property type="entry name" value="DUF6758"/>
    <property type="match status" value="1"/>
</dbReference>